<sequence length="82" mass="9352">MVVKKESRGGNGILDIIEEITPCTEDDNRNVDHHHPRLLQQDSEGDGILEIDDGYINLCDFLIMFIYSCDSFIQGSFTQYNV</sequence>
<evidence type="ECO:0000313" key="1">
    <source>
        <dbReference type="EMBL" id="GAB1219757.1"/>
    </source>
</evidence>
<protein>
    <submittedName>
        <fullName evidence="1">Uncharacterized protein</fullName>
    </submittedName>
</protein>
<accession>A0ABQ0DA89</accession>
<keyword evidence="2" id="KW-1185">Reference proteome</keyword>
<gene>
    <name evidence="1" type="ORF">ENUP19_0041G0124</name>
</gene>
<evidence type="ECO:0000313" key="2">
    <source>
        <dbReference type="Proteomes" id="UP001628156"/>
    </source>
</evidence>
<dbReference type="EMBL" id="BAAFRS010000041">
    <property type="protein sequence ID" value="GAB1219757.1"/>
    <property type="molecule type" value="Genomic_DNA"/>
</dbReference>
<comment type="caution">
    <text evidence="1">The sequence shown here is derived from an EMBL/GenBank/DDBJ whole genome shotgun (WGS) entry which is preliminary data.</text>
</comment>
<dbReference type="Proteomes" id="UP001628156">
    <property type="component" value="Unassembled WGS sequence"/>
</dbReference>
<proteinExistence type="predicted"/>
<name>A0ABQ0DA89_9EUKA</name>
<reference evidence="1 2" key="1">
    <citation type="journal article" date="2019" name="PLoS Negl. Trop. Dis.">
        <title>Whole genome sequencing of Entamoeba nuttalli reveals mammalian host-related molecular signatures and a novel octapeptide-repeat surface protein.</title>
        <authorList>
            <person name="Tanaka M."/>
            <person name="Makiuchi T."/>
            <person name="Komiyama T."/>
            <person name="Shiina T."/>
            <person name="Osaki K."/>
            <person name="Tachibana H."/>
        </authorList>
    </citation>
    <scope>NUCLEOTIDE SEQUENCE [LARGE SCALE GENOMIC DNA]</scope>
    <source>
        <strain evidence="1 2">P19-061405</strain>
    </source>
</reference>
<organism evidence="1 2">
    <name type="scientific">Entamoeba nuttalli</name>
    <dbReference type="NCBI Taxonomy" id="412467"/>
    <lineage>
        <taxon>Eukaryota</taxon>
        <taxon>Amoebozoa</taxon>
        <taxon>Evosea</taxon>
        <taxon>Archamoebae</taxon>
        <taxon>Mastigamoebida</taxon>
        <taxon>Entamoebidae</taxon>
        <taxon>Entamoeba</taxon>
    </lineage>
</organism>